<dbReference type="PANTHER" id="PTHR43507">
    <property type="entry name" value="NADH-UBIQUINONE OXIDOREDUCTASE CHAIN 4"/>
    <property type="match status" value="1"/>
</dbReference>
<dbReference type="InterPro" id="IPR010227">
    <property type="entry name" value="NADH_Q_OxRdtase_chainM/4"/>
</dbReference>
<evidence type="ECO:0000256" key="15">
    <source>
        <dbReference type="RuleBase" id="RU000320"/>
    </source>
</evidence>
<proteinExistence type="inferred from homology"/>
<keyword evidence="5 14" id="KW-0521">NADP</keyword>
<feature type="transmembrane region" description="Helical" evidence="14">
    <location>
        <begin position="276"/>
        <end position="295"/>
    </location>
</feature>
<evidence type="ECO:0000256" key="13">
    <source>
        <dbReference type="ARBA" id="ARBA00048026"/>
    </source>
</evidence>
<feature type="transmembrane region" description="Helical" evidence="14">
    <location>
        <begin position="213"/>
        <end position="231"/>
    </location>
</feature>
<feature type="transmembrane region" description="Helical" evidence="14">
    <location>
        <begin position="416"/>
        <end position="436"/>
    </location>
</feature>
<comment type="subcellular location">
    <subcellularLocation>
        <location evidence="14">Cellular thylakoid membrane</location>
        <topology evidence="14">Multi-pass membrane protein</topology>
    </subcellularLocation>
    <subcellularLocation>
        <location evidence="1">Endomembrane system</location>
        <topology evidence="1">Multi-pass membrane protein</topology>
    </subcellularLocation>
    <subcellularLocation>
        <location evidence="15">Membrane</location>
        <topology evidence="15">Multi-pass membrane protein</topology>
    </subcellularLocation>
</comment>
<keyword evidence="3 14" id="KW-0812">Transmembrane</keyword>
<keyword evidence="14" id="KW-0793">Thylakoid</keyword>
<keyword evidence="10 14" id="KW-0472">Membrane</keyword>
<dbReference type="GO" id="GO:0031676">
    <property type="term" value="C:plasma membrane-derived thylakoid membrane"/>
    <property type="evidence" value="ECO:0007669"/>
    <property type="project" value="UniProtKB-SubCell"/>
</dbReference>
<dbReference type="OrthoDB" id="9811718at2"/>
<dbReference type="PANTHER" id="PTHR43507:SF21">
    <property type="entry name" value="NAD(P)H-QUINONE OXIDOREDUCTASE CHAIN 4, CHLOROPLASTIC"/>
    <property type="match status" value="1"/>
</dbReference>
<evidence type="ECO:0000256" key="12">
    <source>
        <dbReference type="ARBA" id="ARBA00047726"/>
    </source>
</evidence>
<evidence type="ECO:0000313" key="17">
    <source>
        <dbReference type="EMBL" id="OKH39608.1"/>
    </source>
</evidence>
<dbReference type="GO" id="GO:0048039">
    <property type="term" value="F:ubiquinone binding"/>
    <property type="evidence" value="ECO:0007669"/>
    <property type="project" value="TreeGrafter"/>
</dbReference>
<dbReference type="NCBIfam" id="TIGR01972">
    <property type="entry name" value="NDH_I_M"/>
    <property type="match status" value="1"/>
</dbReference>
<feature type="transmembrane region" description="Helical" evidence="14">
    <location>
        <begin position="169"/>
        <end position="193"/>
    </location>
</feature>
<keyword evidence="9 14" id="KW-0520">NAD</keyword>
<dbReference type="InterPro" id="IPR022997">
    <property type="entry name" value="NADH_Q_OxRdtase_chain4"/>
</dbReference>
<evidence type="ECO:0000256" key="4">
    <source>
        <dbReference type="ARBA" id="ARBA00022719"/>
    </source>
</evidence>
<accession>A0A1U7IQG3</accession>
<organism evidence="17 18">
    <name type="scientific">[Phormidium ambiguum] IAM M-71</name>
    <dbReference type="NCBI Taxonomy" id="454136"/>
    <lineage>
        <taxon>Bacteria</taxon>
        <taxon>Bacillati</taxon>
        <taxon>Cyanobacteriota</taxon>
        <taxon>Cyanophyceae</taxon>
        <taxon>Oscillatoriophycideae</taxon>
        <taxon>Aerosakkonematales</taxon>
        <taxon>Aerosakkonemataceae</taxon>
        <taxon>Floridanema</taxon>
    </lineage>
</organism>
<dbReference type="EC" id="7.1.1.-" evidence="14"/>
<keyword evidence="6 14" id="KW-0618">Plastoquinone</keyword>
<feature type="transmembrane region" description="Helical" evidence="14">
    <location>
        <begin position="114"/>
        <end position="131"/>
    </location>
</feature>
<evidence type="ECO:0000259" key="16">
    <source>
        <dbReference type="Pfam" id="PF00361"/>
    </source>
</evidence>
<sequence>MIVDRFPWLTAIVLLPLVASLLIPVLPDKDGKRVRWYALGVGIADFVLMCYAFWKHYDASSTTFQLAEKYAWVPQLGLNWAVSVDGISVPLVLLAGLVTTLAILAAWQVDRKPRLFYFLMLVLYSAQIGVFVAQDLILLFIMWEVELVPVYLLVSIWGGPKRRYAATKFILYTALASIFILVAALAMGLYGGGNLTFDMAELATRNYPLVLELLLYAGLLIAFGVKLAIFPMHTWLPDAHGEASAPVSMILAGVLLKMGGYGLIRLNMEMLNDAHVYFAPVLAILGVVNIIYGALTSFGQTNMKRRLAYSSVSHMGFVLLGIASYTDLGVSGAMLQMISHGLIAAVLFFLAGVTYDRTHTLALDEMGGIGQAMPKVFALFTAGAMASLALPGMSGFASELSVFVGVTTGDIYSSTFRTVTVFLAAVGVILTPIYLLSMLRQIFFNSGAAPNCNLGNATVKASGDQEAVCFGTSCVLPVNAHFRDASPREIFIAASFLVLIIGIGFYPKLATKLYDVKTVAVNAEVRQSYTEIAQGNQQIYAKGFLSSPQLVETEIATVSGIVK</sequence>
<comment type="function">
    <text evidence="11 14">NDH-1 shuttles electrons from NAD(P)H, via FMN and iron-sulfur (Fe-S) centers, to quinones in the respiratory chain. The immediate electron acceptor for the enzyme in this species is believed to be plastoquinone. Couples the redox reaction to proton translocation (for every two electrons transferred, four hydrogen ions are translocated across the cytoplasmic membrane), and thus conserves the redox energy in a proton gradient.</text>
</comment>
<feature type="transmembrane region" description="Helical" evidence="14">
    <location>
        <begin position="137"/>
        <end position="157"/>
    </location>
</feature>
<evidence type="ECO:0000256" key="11">
    <source>
        <dbReference type="ARBA" id="ARBA00025624"/>
    </source>
</evidence>
<dbReference type="InterPro" id="IPR001750">
    <property type="entry name" value="ND/Mrp_TM"/>
</dbReference>
<evidence type="ECO:0000256" key="1">
    <source>
        <dbReference type="ARBA" id="ARBA00004127"/>
    </source>
</evidence>
<evidence type="ECO:0000256" key="7">
    <source>
        <dbReference type="ARBA" id="ARBA00022967"/>
    </source>
</evidence>
<name>A0A1U7IQG3_9CYAN</name>
<gene>
    <name evidence="14" type="primary">ndhD</name>
    <name evidence="17" type="ORF">NIES2119_04855</name>
</gene>
<feature type="transmembrane region" description="Helical" evidence="14">
    <location>
        <begin position="490"/>
        <end position="507"/>
    </location>
</feature>
<comment type="similarity">
    <text evidence="2 14">Belongs to the complex I subunit 4 family.</text>
</comment>
<dbReference type="GO" id="GO:0012505">
    <property type="term" value="C:endomembrane system"/>
    <property type="evidence" value="ECO:0007669"/>
    <property type="project" value="UniProtKB-SubCell"/>
</dbReference>
<dbReference type="InterPro" id="IPR003918">
    <property type="entry name" value="NADH_UbQ_OxRdtase"/>
</dbReference>
<evidence type="ECO:0000256" key="8">
    <source>
        <dbReference type="ARBA" id="ARBA00022989"/>
    </source>
</evidence>
<evidence type="ECO:0000256" key="14">
    <source>
        <dbReference type="HAMAP-Rule" id="MF_00491"/>
    </source>
</evidence>
<dbReference type="Proteomes" id="UP000185860">
    <property type="component" value="Unassembled WGS sequence"/>
</dbReference>
<comment type="catalytic activity">
    <reaction evidence="12 14">
        <text>a plastoquinone + NADPH + (n+1) H(+)(in) = a plastoquinol + NADP(+) + n H(+)(out)</text>
        <dbReference type="Rhea" id="RHEA:42612"/>
        <dbReference type="Rhea" id="RHEA-COMP:9561"/>
        <dbReference type="Rhea" id="RHEA-COMP:9562"/>
        <dbReference type="ChEBI" id="CHEBI:15378"/>
        <dbReference type="ChEBI" id="CHEBI:17757"/>
        <dbReference type="ChEBI" id="CHEBI:57783"/>
        <dbReference type="ChEBI" id="CHEBI:58349"/>
        <dbReference type="ChEBI" id="CHEBI:62192"/>
    </reaction>
</comment>
<evidence type="ECO:0000313" key="18">
    <source>
        <dbReference type="Proteomes" id="UP000185860"/>
    </source>
</evidence>
<feature type="transmembrane region" description="Helical" evidence="14">
    <location>
        <begin position="87"/>
        <end position="107"/>
    </location>
</feature>
<dbReference type="GO" id="GO:0015990">
    <property type="term" value="P:electron transport coupled proton transport"/>
    <property type="evidence" value="ECO:0007669"/>
    <property type="project" value="TreeGrafter"/>
</dbReference>
<dbReference type="GO" id="GO:0008137">
    <property type="term" value="F:NADH dehydrogenase (ubiquinone) activity"/>
    <property type="evidence" value="ECO:0007669"/>
    <property type="project" value="InterPro"/>
</dbReference>
<evidence type="ECO:0000256" key="5">
    <source>
        <dbReference type="ARBA" id="ARBA00022857"/>
    </source>
</evidence>
<evidence type="ECO:0000256" key="6">
    <source>
        <dbReference type="ARBA" id="ARBA00022957"/>
    </source>
</evidence>
<dbReference type="GO" id="GO:0003954">
    <property type="term" value="F:NADH dehydrogenase activity"/>
    <property type="evidence" value="ECO:0007669"/>
    <property type="project" value="TreeGrafter"/>
</dbReference>
<comment type="catalytic activity">
    <reaction evidence="13 14">
        <text>a plastoquinone + NADH + (n+1) H(+)(in) = a plastoquinol + NAD(+) + n H(+)(out)</text>
        <dbReference type="Rhea" id="RHEA:42608"/>
        <dbReference type="Rhea" id="RHEA-COMP:9561"/>
        <dbReference type="Rhea" id="RHEA-COMP:9562"/>
        <dbReference type="ChEBI" id="CHEBI:15378"/>
        <dbReference type="ChEBI" id="CHEBI:17757"/>
        <dbReference type="ChEBI" id="CHEBI:57540"/>
        <dbReference type="ChEBI" id="CHEBI:57945"/>
        <dbReference type="ChEBI" id="CHEBI:62192"/>
    </reaction>
</comment>
<dbReference type="RefSeq" id="WP_073592329.1">
    <property type="nucleotide sequence ID" value="NZ_MRCE01000004.1"/>
</dbReference>
<feature type="transmembrane region" description="Helical" evidence="14">
    <location>
        <begin position="337"/>
        <end position="355"/>
    </location>
</feature>
<keyword evidence="4 14" id="KW-0874">Quinone</keyword>
<feature type="domain" description="NADH:quinone oxidoreductase/Mrp antiporter transmembrane" evidence="16">
    <location>
        <begin position="133"/>
        <end position="416"/>
    </location>
</feature>
<feature type="transmembrane region" description="Helical" evidence="14">
    <location>
        <begin position="6"/>
        <end position="27"/>
    </location>
</feature>
<dbReference type="Pfam" id="PF00361">
    <property type="entry name" value="Proton_antipo_M"/>
    <property type="match status" value="1"/>
</dbReference>
<keyword evidence="7 14" id="KW-1278">Translocase</keyword>
<feature type="transmembrane region" description="Helical" evidence="14">
    <location>
        <begin position="34"/>
        <end position="54"/>
    </location>
</feature>
<feature type="transmembrane region" description="Helical" evidence="14">
    <location>
        <begin position="376"/>
        <end position="396"/>
    </location>
</feature>
<evidence type="ECO:0000256" key="9">
    <source>
        <dbReference type="ARBA" id="ARBA00023027"/>
    </source>
</evidence>
<comment type="caution">
    <text evidence="17">The sequence shown here is derived from an EMBL/GenBank/DDBJ whole genome shotgun (WGS) entry which is preliminary data.</text>
</comment>
<dbReference type="NCBIfam" id="NF009212">
    <property type="entry name" value="PRK12561.1"/>
    <property type="match status" value="1"/>
</dbReference>
<reference evidence="17 18" key="1">
    <citation type="submission" date="2016-11" db="EMBL/GenBank/DDBJ databases">
        <title>Draft Genome Sequences of Nine Cyanobacterial Strains from Diverse Habitats.</title>
        <authorList>
            <person name="Zhu T."/>
            <person name="Hou S."/>
            <person name="Lu X."/>
            <person name="Hess W.R."/>
        </authorList>
    </citation>
    <scope>NUCLEOTIDE SEQUENCE [LARGE SCALE GENOMIC DNA]</scope>
    <source>
        <strain evidence="17 18">IAM M-71</strain>
    </source>
</reference>
<feature type="transmembrane region" description="Helical" evidence="14">
    <location>
        <begin position="243"/>
        <end position="264"/>
    </location>
</feature>
<dbReference type="EMBL" id="MRCE01000004">
    <property type="protein sequence ID" value="OKH39608.1"/>
    <property type="molecule type" value="Genomic_DNA"/>
</dbReference>
<keyword evidence="8 14" id="KW-1133">Transmembrane helix</keyword>
<dbReference type="GO" id="GO:0042773">
    <property type="term" value="P:ATP synthesis coupled electron transport"/>
    <property type="evidence" value="ECO:0007669"/>
    <property type="project" value="InterPro"/>
</dbReference>
<dbReference type="AlphaFoldDB" id="A0A1U7IQG3"/>
<dbReference type="PRINTS" id="PR01437">
    <property type="entry name" value="NUOXDRDTASE4"/>
</dbReference>
<evidence type="ECO:0000256" key="10">
    <source>
        <dbReference type="ARBA" id="ARBA00023136"/>
    </source>
</evidence>
<evidence type="ECO:0000256" key="2">
    <source>
        <dbReference type="ARBA" id="ARBA00009025"/>
    </source>
</evidence>
<dbReference type="GO" id="GO:0016655">
    <property type="term" value="F:oxidoreductase activity, acting on NAD(P)H, quinone or similar compound as acceptor"/>
    <property type="evidence" value="ECO:0007669"/>
    <property type="project" value="UniProtKB-UniRule"/>
</dbReference>
<dbReference type="HAMAP" id="MF_00491">
    <property type="entry name" value="NDH1_NuoM"/>
    <property type="match status" value="1"/>
</dbReference>
<feature type="transmembrane region" description="Helical" evidence="14">
    <location>
        <begin position="307"/>
        <end position="325"/>
    </location>
</feature>
<evidence type="ECO:0000256" key="3">
    <source>
        <dbReference type="ARBA" id="ARBA00022692"/>
    </source>
</evidence>
<dbReference type="STRING" id="454136.NIES2119_04855"/>
<protein>
    <recommendedName>
        <fullName evidence="14">NAD(P)H-quinone oxidoreductase chain 4</fullName>
        <ecNumber evidence="14">7.1.1.-</ecNumber>
    </recommendedName>
    <alternativeName>
        <fullName evidence="14">NAD(P)H dehydrogenase I, chain 4</fullName>
    </alternativeName>
    <alternativeName>
        <fullName evidence="14">NDH-1, chain 4</fullName>
    </alternativeName>
</protein>